<evidence type="ECO:0000313" key="3">
    <source>
        <dbReference type="Proteomes" id="UP000475249"/>
    </source>
</evidence>
<gene>
    <name evidence="2" type="ORF">GTQ38_16150</name>
</gene>
<proteinExistence type="predicted"/>
<organism evidence="2 3">
    <name type="scientific">Poritiphilus flavus</name>
    <dbReference type="NCBI Taxonomy" id="2697053"/>
    <lineage>
        <taxon>Bacteria</taxon>
        <taxon>Pseudomonadati</taxon>
        <taxon>Bacteroidota</taxon>
        <taxon>Flavobacteriia</taxon>
        <taxon>Flavobacteriales</taxon>
        <taxon>Flavobacteriaceae</taxon>
        <taxon>Poritiphilus</taxon>
    </lineage>
</organism>
<dbReference type="Gene3D" id="3.40.710.10">
    <property type="entry name" value="DD-peptidase/beta-lactamase superfamily"/>
    <property type="match status" value="1"/>
</dbReference>
<keyword evidence="3" id="KW-1185">Reference proteome</keyword>
<dbReference type="PANTHER" id="PTHR43283:SF7">
    <property type="entry name" value="BETA-LACTAMASE-RELATED DOMAIN-CONTAINING PROTEIN"/>
    <property type="match status" value="1"/>
</dbReference>
<reference evidence="2 3" key="1">
    <citation type="submission" date="2020-01" db="EMBL/GenBank/DDBJ databases">
        <title>Bacteria diversity of Porities sp.</title>
        <authorList>
            <person name="Wang G."/>
        </authorList>
    </citation>
    <scope>NUCLEOTIDE SEQUENCE [LARGE SCALE GENOMIC DNA]</scope>
    <source>
        <strain evidence="2 3">R33</strain>
    </source>
</reference>
<keyword evidence="2" id="KW-0378">Hydrolase</keyword>
<dbReference type="AlphaFoldDB" id="A0A6L9EFJ4"/>
<dbReference type="InterPro" id="IPR001466">
    <property type="entry name" value="Beta-lactam-related"/>
</dbReference>
<comment type="caution">
    <text evidence="2">The sequence shown here is derived from an EMBL/GenBank/DDBJ whole genome shotgun (WGS) entry which is preliminary data.</text>
</comment>
<evidence type="ECO:0000259" key="1">
    <source>
        <dbReference type="Pfam" id="PF00144"/>
    </source>
</evidence>
<feature type="domain" description="Beta-lactamase-related" evidence="1">
    <location>
        <begin position="62"/>
        <end position="330"/>
    </location>
</feature>
<dbReference type="PANTHER" id="PTHR43283">
    <property type="entry name" value="BETA-LACTAMASE-RELATED"/>
    <property type="match status" value="1"/>
</dbReference>
<accession>A0A6L9EFJ4</accession>
<name>A0A6L9EFJ4_9FLAO</name>
<dbReference type="Proteomes" id="UP000475249">
    <property type="component" value="Unassembled WGS sequence"/>
</dbReference>
<dbReference type="Pfam" id="PF00144">
    <property type="entry name" value="Beta-lactamase"/>
    <property type="match status" value="1"/>
</dbReference>
<dbReference type="InterPro" id="IPR012338">
    <property type="entry name" value="Beta-lactam/transpept-like"/>
</dbReference>
<dbReference type="EMBL" id="WXYO01000007">
    <property type="protein sequence ID" value="NAS13545.1"/>
    <property type="molecule type" value="Genomic_DNA"/>
</dbReference>
<protein>
    <submittedName>
        <fullName evidence="2">Serine hydrolase</fullName>
    </submittedName>
</protein>
<evidence type="ECO:0000313" key="2">
    <source>
        <dbReference type="EMBL" id="NAS13545.1"/>
    </source>
</evidence>
<sequence>MYLLVLMCVHLITAQESYQYRSPVSSNDGLETTSLFSTPTDSTNLYKLFDQLLNEDHKIHSALLLIDNKLVLEEYFGGYGPDKTHDLRSATKPIISLLMGIALDRGIIESIDDPISRYLKNPIPEKNIDPRKNEISIRHLLTMSSGLDCDDWDKRSAGQEDKVYRKKDWLQFTLNLPMVEDPGVSARYCSMGVVLAAEIIAQASGMPIAEFADRYLFHPMGITNLSWGHTSTSKAVIPSSKRLYMRPRDLAKIGLLVHNKGKWNAEQLVSEEWIALSTSKQTTLANLDYGFLWWHIPFKTQNGTAKAITATGNGGQYIFVLEELDMIAVFTGGAYNSEKSKVPFAIVNNVFIPLLEDKDP</sequence>
<dbReference type="InterPro" id="IPR050789">
    <property type="entry name" value="Diverse_Enzym_Activities"/>
</dbReference>
<dbReference type="GO" id="GO:0016787">
    <property type="term" value="F:hydrolase activity"/>
    <property type="evidence" value="ECO:0007669"/>
    <property type="project" value="UniProtKB-KW"/>
</dbReference>
<dbReference type="SUPFAM" id="SSF56601">
    <property type="entry name" value="beta-lactamase/transpeptidase-like"/>
    <property type="match status" value="1"/>
</dbReference>